<evidence type="ECO:0000256" key="4">
    <source>
        <dbReference type="ARBA" id="ARBA00022692"/>
    </source>
</evidence>
<keyword evidence="8 12" id="KW-0472">Membrane</keyword>
<keyword evidence="6" id="KW-0915">Sodium</keyword>
<evidence type="ECO:0000256" key="3">
    <source>
        <dbReference type="ARBA" id="ARBA00022461"/>
    </source>
</evidence>
<comment type="subcellular location">
    <subcellularLocation>
        <location evidence="1">Membrane</location>
        <topology evidence="1">Multi-pass membrane protein</topology>
    </subcellularLocation>
</comment>
<dbReference type="GO" id="GO:0015280">
    <property type="term" value="F:ligand-gated sodium channel activity"/>
    <property type="evidence" value="ECO:0007669"/>
    <property type="project" value="TreeGrafter"/>
</dbReference>
<sequence>MQEAQKANIGDTDEKDDKNDKSILMSLMSFADSTTAHGFSRLAGSSGRTGSGLWLLFLLAAYAGLCYHTATLVLKFQSHPVSTSLIAEVPFQYPDIYLCSANPVGYSRITKSIQKTADYAYLYETNVTAYNLKLQSDVINNSAADVSLGIHTAWLNWQTEILSSRVNLSKDFFNSCRISLQGKSSQENYTTALTYNQSLQPIRVPCVTWSEARSLVSNISSTIGNFVPNLNHSSCLYNSKLDVLMTKTVLGNCSVPKLDSNYTIGKVVQGPFCFHRSGSSDSRLDINYCGVPFCSKAENNLADCSARITSGSSISTTYMGSEQTSRSGKSCRSWEALANGSLAAEFQNLNSSFEYRVFLPDPDSVASVGSGCRSAVVMFKDPSSGLGWQSIYKLIIDSDVENES</sequence>
<keyword evidence="10 11" id="KW-0407">Ion channel</keyword>
<evidence type="ECO:0000256" key="11">
    <source>
        <dbReference type="RuleBase" id="RU000679"/>
    </source>
</evidence>
<evidence type="ECO:0000256" key="8">
    <source>
        <dbReference type="ARBA" id="ARBA00023136"/>
    </source>
</evidence>
<keyword evidence="7 11" id="KW-0406">Ion transport</keyword>
<protein>
    <submittedName>
        <fullName evidence="14">Acid-sensing ion channel 1-like</fullName>
    </submittedName>
</protein>
<dbReference type="Proteomes" id="UP000095280">
    <property type="component" value="Unplaced"/>
</dbReference>
<dbReference type="PANTHER" id="PTHR11690">
    <property type="entry name" value="AMILORIDE-SENSITIVE SODIUM CHANNEL-RELATED"/>
    <property type="match status" value="1"/>
</dbReference>
<dbReference type="GO" id="GO:0005886">
    <property type="term" value="C:plasma membrane"/>
    <property type="evidence" value="ECO:0007669"/>
    <property type="project" value="TreeGrafter"/>
</dbReference>
<dbReference type="WBParaSite" id="maker-uti_cns_0001221-snap-gene-0.11-mRNA-1">
    <property type="protein sequence ID" value="maker-uti_cns_0001221-snap-gene-0.11-mRNA-1"/>
    <property type="gene ID" value="maker-uti_cns_0001221-snap-gene-0.11"/>
</dbReference>
<evidence type="ECO:0000256" key="12">
    <source>
        <dbReference type="SAM" id="Phobius"/>
    </source>
</evidence>
<evidence type="ECO:0000256" key="1">
    <source>
        <dbReference type="ARBA" id="ARBA00004141"/>
    </source>
</evidence>
<keyword evidence="9 11" id="KW-0739">Sodium transport</keyword>
<dbReference type="Pfam" id="PF00858">
    <property type="entry name" value="ASC"/>
    <property type="match status" value="1"/>
</dbReference>
<keyword evidence="5 12" id="KW-1133">Transmembrane helix</keyword>
<keyword evidence="3 11" id="KW-0894">Sodium channel</keyword>
<evidence type="ECO:0000256" key="10">
    <source>
        <dbReference type="ARBA" id="ARBA00023303"/>
    </source>
</evidence>
<evidence type="ECO:0000256" key="5">
    <source>
        <dbReference type="ARBA" id="ARBA00022989"/>
    </source>
</evidence>
<evidence type="ECO:0000256" key="6">
    <source>
        <dbReference type="ARBA" id="ARBA00023053"/>
    </source>
</evidence>
<feature type="transmembrane region" description="Helical" evidence="12">
    <location>
        <begin position="53"/>
        <end position="74"/>
    </location>
</feature>
<evidence type="ECO:0000313" key="14">
    <source>
        <dbReference type="WBParaSite" id="maker-uti_cns_0001221-snap-gene-0.11-mRNA-1"/>
    </source>
</evidence>
<evidence type="ECO:0000256" key="2">
    <source>
        <dbReference type="ARBA" id="ARBA00022448"/>
    </source>
</evidence>
<accession>A0A1I8G9S9</accession>
<evidence type="ECO:0000256" key="7">
    <source>
        <dbReference type="ARBA" id="ARBA00023065"/>
    </source>
</evidence>
<comment type="similarity">
    <text evidence="11">Belongs to the amiloride-sensitive sodium channel (TC 1.A.6) family.</text>
</comment>
<keyword evidence="4 11" id="KW-0812">Transmembrane</keyword>
<dbReference type="AlphaFoldDB" id="A0A1I8G9S9"/>
<proteinExistence type="inferred from homology"/>
<reference evidence="14" key="1">
    <citation type="submission" date="2016-11" db="UniProtKB">
        <authorList>
            <consortium name="WormBaseParasite"/>
        </authorList>
    </citation>
    <scope>IDENTIFICATION</scope>
</reference>
<keyword evidence="13" id="KW-1185">Reference proteome</keyword>
<dbReference type="PANTHER" id="PTHR11690:SF248">
    <property type="entry name" value="PICKPOCKET 17, ISOFORM A"/>
    <property type="match status" value="1"/>
</dbReference>
<dbReference type="InterPro" id="IPR001873">
    <property type="entry name" value="ENaC"/>
</dbReference>
<evidence type="ECO:0000256" key="9">
    <source>
        <dbReference type="ARBA" id="ARBA00023201"/>
    </source>
</evidence>
<evidence type="ECO:0000313" key="13">
    <source>
        <dbReference type="Proteomes" id="UP000095280"/>
    </source>
</evidence>
<keyword evidence="2 11" id="KW-0813">Transport</keyword>
<organism evidence="13 14">
    <name type="scientific">Macrostomum lignano</name>
    <dbReference type="NCBI Taxonomy" id="282301"/>
    <lineage>
        <taxon>Eukaryota</taxon>
        <taxon>Metazoa</taxon>
        <taxon>Spiralia</taxon>
        <taxon>Lophotrochozoa</taxon>
        <taxon>Platyhelminthes</taxon>
        <taxon>Rhabditophora</taxon>
        <taxon>Macrostomorpha</taxon>
        <taxon>Macrostomida</taxon>
        <taxon>Macrostomidae</taxon>
        <taxon>Macrostomum</taxon>
    </lineage>
</organism>
<name>A0A1I8G9S9_9PLAT</name>